<dbReference type="InterPro" id="IPR005822">
    <property type="entry name" value="Ribosomal_uL13"/>
</dbReference>
<dbReference type="GO" id="GO:0003729">
    <property type="term" value="F:mRNA binding"/>
    <property type="evidence" value="ECO:0007669"/>
    <property type="project" value="TreeGrafter"/>
</dbReference>
<evidence type="ECO:0000256" key="5">
    <source>
        <dbReference type="NCBIfam" id="TIGR01077"/>
    </source>
</evidence>
<dbReference type="Pfam" id="PF00572">
    <property type="entry name" value="Ribosomal_L13"/>
    <property type="match status" value="1"/>
</dbReference>
<reference evidence="6" key="1">
    <citation type="submission" date="2016-12" db="EMBL/GenBank/DDBJ databases">
        <title>Discovery of methanogenic haloarchaea.</title>
        <authorList>
            <person name="Sorokin D.Y."/>
            <person name="Makarova K.S."/>
            <person name="Abbas B."/>
            <person name="Ferrer M."/>
            <person name="Golyshin P.N."/>
        </authorList>
    </citation>
    <scope>NUCLEOTIDE SEQUENCE [LARGE SCALE GENOMIC DNA]</scope>
    <source>
        <strain evidence="6">HMET1</strain>
    </source>
</reference>
<dbReference type="FunCoup" id="A0A1Q6DRW1">
    <property type="interactions" value="138"/>
</dbReference>
<comment type="similarity">
    <text evidence="1">Belongs to the universal ribosomal protein uL13 family.</text>
</comment>
<dbReference type="GO" id="GO:0017148">
    <property type="term" value="P:negative regulation of translation"/>
    <property type="evidence" value="ECO:0007669"/>
    <property type="project" value="TreeGrafter"/>
</dbReference>
<proteinExistence type="inferred from homology"/>
<dbReference type="InterPro" id="IPR036899">
    <property type="entry name" value="Ribosomal_uL13_sf"/>
</dbReference>
<dbReference type="PIRSF" id="PIRSF002181">
    <property type="entry name" value="Ribosomal_L13"/>
    <property type="match status" value="1"/>
</dbReference>
<dbReference type="PANTHER" id="PTHR11545:SF3">
    <property type="entry name" value="LARGE RIBOSOMAL SUBUNIT PROTEIN UL13"/>
    <property type="match status" value="1"/>
</dbReference>
<dbReference type="InParanoid" id="A0A1Q6DRW1"/>
<dbReference type="GO" id="GO:0022625">
    <property type="term" value="C:cytosolic large ribosomal subunit"/>
    <property type="evidence" value="ECO:0007669"/>
    <property type="project" value="UniProtKB-UniRule"/>
</dbReference>
<comment type="caution">
    <text evidence="6">The sequence shown here is derived from an EMBL/GenBank/DDBJ whole genome shotgun (WGS) entry which is preliminary data.</text>
</comment>
<protein>
    <recommendedName>
        <fullName evidence="4 5">50S ribosomal protein L13</fullName>
    </recommendedName>
</protein>
<dbReference type="NCBIfam" id="TIGR01077">
    <property type="entry name" value="L13_A_E"/>
    <property type="match status" value="1"/>
</dbReference>
<keyword evidence="3" id="KW-0687">Ribonucleoprotein</keyword>
<dbReference type="InterPro" id="IPR005823">
    <property type="entry name" value="Ribosomal_uL13_bac-type"/>
</dbReference>
<organism evidence="6 7">
    <name type="scientific">Methanohalarchaeum thermophilum</name>
    <dbReference type="NCBI Taxonomy" id="1903181"/>
    <lineage>
        <taxon>Archaea</taxon>
        <taxon>Methanobacteriati</taxon>
        <taxon>Methanobacteriota</taxon>
        <taxon>Methanonatronarchaeia</taxon>
        <taxon>Methanonatronarchaeales</taxon>
        <taxon>Methanonatronarchaeaceae</taxon>
        <taxon>Candidatus Methanohalarchaeum</taxon>
    </lineage>
</organism>
<dbReference type="Gene3D" id="3.90.1180.10">
    <property type="entry name" value="Ribosomal protein L13"/>
    <property type="match status" value="1"/>
</dbReference>
<accession>A0A1Q6DRW1</accession>
<dbReference type="Proteomes" id="UP000185744">
    <property type="component" value="Unassembled WGS sequence"/>
</dbReference>
<dbReference type="STRING" id="1903181.BTN85_1766"/>
<evidence type="ECO:0000256" key="4">
    <source>
        <dbReference type="ARBA" id="ARBA00035499"/>
    </source>
</evidence>
<dbReference type="InterPro" id="IPR005755">
    <property type="entry name" value="Ribosomal_uL13_euk/arc"/>
</dbReference>
<dbReference type="CDD" id="cd00392">
    <property type="entry name" value="Ribosomal_L13"/>
    <property type="match status" value="1"/>
</dbReference>
<dbReference type="AlphaFoldDB" id="A0A1Q6DRW1"/>
<keyword evidence="2 6" id="KW-0689">Ribosomal protein</keyword>
<evidence type="ECO:0000256" key="2">
    <source>
        <dbReference type="ARBA" id="ARBA00022980"/>
    </source>
</evidence>
<keyword evidence="7" id="KW-1185">Reference proteome</keyword>
<dbReference type="GO" id="GO:0006412">
    <property type="term" value="P:translation"/>
    <property type="evidence" value="ECO:0007669"/>
    <property type="project" value="UniProtKB-UniRule"/>
</dbReference>
<dbReference type="NCBIfam" id="NF005004">
    <property type="entry name" value="PRK06394.1"/>
    <property type="match status" value="1"/>
</dbReference>
<name>A0A1Q6DRW1_METT1</name>
<dbReference type="EMBL" id="MSDW01000002">
    <property type="protein sequence ID" value="OKY77120.1"/>
    <property type="molecule type" value="Genomic_DNA"/>
</dbReference>
<sequence length="141" mass="15956">MIIDAKGSILGRLATHIAEKALEGEKIVILNAEKAIITGNREHIFDKYKQRYDRGSKDWGPHYPRVPDRIVKRAIRNMVPHKQEKGEKALDRIEVNMGVPAEYEDEEITEVEDAAAGDISKSRYVEIEEISKSLGWTKGAN</sequence>
<evidence type="ECO:0000313" key="6">
    <source>
        <dbReference type="EMBL" id="OKY77120.1"/>
    </source>
</evidence>
<evidence type="ECO:0000256" key="1">
    <source>
        <dbReference type="ARBA" id="ARBA00006227"/>
    </source>
</evidence>
<evidence type="ECO:0000256" key="3">
    <source>
        <dbReference type="ARBA" id="ARBA00023274"/>
    </source>
</evidence>
<dbReference type="PANTHER" id="PTHR11545">
    <property type="entry name" value="RIBOSOMAL PROTEIN L13"/>
    <property type="match status" value="1"/>
</dbReference>
<gene>
    <name evidence="6" type="ORF">BTN85_1766</name>
</gene>
<dbReference type="GO" id="GO:0003735">
    <property type="term" value="F:structural constituent of ribosome"/>
    <property type="evidence" value="ECO:0007669"/>
    <property type="project" value="UniProtKB-UniRule"/>
</dbReference>
<dbReference type="SUPFAM" id="SSF52161">
    <property type="entry name" value="Ribosomal protein L13"/>
    <property type="match status" value="1"/>
</dbReference>
<evidence type="ECO:0000313" key="7">
    <source>
        <dbReference type="Proteomes" id="UP000185744"/>
    </source>
</evidence>